<organism evidence="2">
    <name type="scientific">Opuntia streptacantha</name>
    <name type="common">Prickly pear cactus</name>
    <name type="synonym">Opuntia cardona</name>
    <dbReference type="NCBI Taxonomy" id="393608"/>
    <lineage>
        <taxon>Eukaryota</taxon>
        <taxon>Viridiplantae</taxon>
        <taxon>Streptophyta</taxon>
        <taxon>Embryophyta</taxon>
        <taxon>Tracheophyta</taxon>
        <taxon>Spermatophyta</taxon>
        <taxon>Magnoliopsida</taxon>
        <taxon>eudicotyledons</taxon>
        <taxon>Gunneridae</taxon>
        <taxon>Pentapetalae</taxon>
        <taxon>Caryophyllales</taxon>
        <taxon>Cactineae</taxon>
        <taxon>Cactaceae</taxon>
        <taxon>Opuntioideae</taxon>
        <taxon>Opuntia</taxon>
    </lineage>
</organism>
<protein>
    <recommendedName>
        <fullName evidence="3">Secreted protein</fullName>
    </recommendedName>
</protein>
<keyword evidence="1" id="KW-0732">Signal</keyword>
<sequence length="108" mass="11793">MSFDVNLCQLILAMGTLSGSIAASGENMASCLQYSLPFRCFSCQYIFNWVCCLCFSTLLSGRLGFSLLFSSAFPAPTGVLEAGLLNGHWYRTSSFIAPLPTPKRDFVN</sequence>
<proteinExistence type="predicted"/>
<evidence type="ECO:0008006" key="3">
    <source>
        <dbReference type="Google" id="ProtNLM"/>
    </source>
</evidence>
<evidence type="ECO:0000313" key="2">
    <source>
        <dbReference type="EMBL" id="MBA4628091.1"/>
    </source>
</evidence>
<feature type="signal peptide" evidence="1">
    <location>
        <begin position="1"/>
        <end position="22"/>
    </location>
</feature>
<reference evidence="2" key="2">
    <citation type="submission" date="2020-07" db="EMBL/GenBank/DDBJ databases">
        <authorList>
            <person name="Vera ALvarez R."/>
            <person name="Arias-Moreno D.M."/>
            <person name="Jimenez-Jacinto V."/>
            <person name="Jimenez-Bremont J.F."/>
            <person name="Swaminathan K."/>
            <person name="Moose S.P."/>
            <person name="Guerrero-Gonzalez M.L."/>
            <person name="Marino-Ramirez L."/>
            <person name="Landsman D."/>
            <person name="Rodriguez-Kessler M."/>
            <person name="Delgado-Sanchez P."/>
        </authorList>
    </citation>
    <scope>NUCLEOTIDE SEQUENCE</scope>
    <source>
        <tissue evidence="2">Cladode</tissue>
    </source>
</reference>
<evidence type="ECO:0000256" key="1">
    <source>
        <dbReference type="SAM" id="SignalP"/>
    </source>
</evidence>
<feature type="chain" id="PRO_5027930134" description="Secreted protein" evidence="1">
    <location>
        <begin position="23"/>
        <end position="108"/>
    </location>
</feature>
<accession>A0A7C8YWY0</accession>
<reference evidence="2" key="1">
    <citation type="journal article" date="2013" name="J. Plant Res.">
        <title>Effect of fungi and light on seed germination of three Opuntia species from semiarid lands of central Mexico.</title>
        <authorList>
            <person name="Delgado-Sanchez P."/>
            <person name="Jimenez-Bremont J.F."/>
            <person name="Guerrero-Gonzalez Mde L."/>
            <person name="Flores J."/>
        </authorList>
    </citation>
    <scope>NUCLEOTIDE SEQUENCE</scope>
    <source>
        <tissue evidence="2">Cladode</tissue>
    </source>
</reference>
<dbReference type="AlphaFoldDB" id="A0A7C8YWY0"/>
<name>A0A7C8YWY0_OPUST</name>
<dbReference type="EMBL" id="GISG01064726">
    <property type="protein sequence ID" value="MBA4628091.1"/>
    <property type="molecule type" value="Transcribed_RNA"/>
</dbReference>